<dbReference type="PIRSF" id="PIRSF037290">
    <property type="entry name" value="UCP037290"/>
    <property type="match status" value="1"/>
</dbReference>
<dbReference type="RefSeq" id="WP_110263671.1">
    <property type="nucleotide sequence ID" value="NZ_CAWNXA010000001.1"/>
</dbReference>
<dbReference type="PANTHER" id="PTHR35369">
    <property type="entry name" value="BLR3025 PROTEIN-RELATED"/>
    <property type="match status" value="1"/>
</dbReference>
<proteinExistence type="predicted"/>
<dbReference type="InterPro" id="IPR047610">
    <property type="entry name" value="ImuA_translesion"/>
</dbReference>
<gene>
    <name evidence="2" type="ORF">C8D93_101618</name>
</gene>
<dbReference type="InterPro" id="IPR027417">
    <property type="entry name" value="P-loop_NTPase"/>
</dbReference>
<protein>
    <submittedName>
        <fullName evidence="2">Cell division inhibitor SulA/protein ImuA</fullName>
    </submittedName>
</protein>
<dbReference type="NCBIfam" id="NF033429">
    <property type="entry name" value="ImuA_translesion"/>
    <property type="match status" value="1"/>
</dbReference>
<dbReference type="AlphaFoldDB" id="A0A318EQ04"/>
<comment type="caution">
    <text evidence="2">The sequence shown here is derived from an EMBL/GenBank/DDBJ whole genome shotgun (WGS) entry which is preliminary data.</text>
</comment>
<organism evidence="2 3">
    <name type="scientific">Sinimarinibacterium flocculans</name>
    <dbReference type="NCBI Taxonomy" id="985250"/>
    <lineage>
        <taxon>Bacteria</taxon>
        <taxon>Pseudomonadati</taxon>
        <taxon>Pseudomonadota</taxon>
        <taxon>Gammaproteobacteria</taxon>
        <taxon>Nevskiales</taxon>
        <taxon>Nevskiaceae</taxon>
        <taxon>Sinimarinibacterium</taxon>
    </lineage>
</organism>
<dbReference type="InterPro" id="IPR017166">
    <property type="entry name" value="UCP037290"/>
</dbReference>
<dbReference type="EMBL" id="QICN01000001">
    <property type="protein sequence ID" value="PXV71566.1"/>
    <property type="molecule type" value="Genomic_DNA"/>
</dbReference>
<name>A0A318EQ04_9GAMM</name>
<evidence type="ECO:0000313" key="2">
    <source>
        <dbReference type="EMBL" id="PXV71566.1"/>
    </source>
</evidence>
<keyword evidence="2" id="KW-0132">Cell division</keyword>
<dbReference type="Proteomes" id="UP000248330">
    <property type="component" value="Unassembled WGS sequence"/>
</dbReference>
<keyword evidence="1" id="KW-0227">DNA damage</keyword>
<dbReference type="GO" id="GO:0006281">
    <property type="term" value="P:DNA repair"/>
    <property type="evidence" value="ECO:0007669"/>
    <property type="project" value="TreeGrafter"/>
</dbReference>
<sequence>MSSAPSAAAPRLDQIPGIWRGQRALRVQAMPTGHADLDRLLPGGGLPCNALTEILHPRPGVGEMGLILPMLGHLTQAGSRVGLIAPPHVPYAPALARASVVLPRLVVVDPPASGEPLWCVEQMLRAGVFGAIVGWIREADMHALRRLQLAAVTGHTIGVLMRPMAAELQPSPAALRLKLTRVEQRLDVEVLKARGGRIGDHWQAA</sequence>
<dbReference type="SUPFAM" id="SSF52540">
    <property type="entry name" value="P-loop containing nucleoside triphosphate hydrolases"/>
    <property type="match status" value="1"/>
</dbReference>
<evidence type="ECO:0000313" key="3">
    <source>
        <dbReference type="Proteomes" id="UP000248330"/>
    </source>
</evidence>
<dbReference type="GO" id="GO:0051301">
    <property type="term" value="P:cell division"/>
    <property type="evidence" value="ECO:0007669"/>
    <property type="project" value="UniProtKB-KW"/>
</dbReference>
<dbReference type="Gene3D" id="3.40.50.300">
    <property type="entry name" value="P-loop containing nucleotide triphosphate hydrolases"/>
    <property type="match status" value="1"/>
</dbReference>
<reference evidence="2 3" key="1">
    <citation type="submission" date="2018-04" db="EMBL/GenBank/DDBJ databases">
        <title>Genomic Encyclopedia of Type Strains, Phase IV (KMG-IV): sequencing the most valuable type-strain genomes for metagenomic binning, comparative biology and taxonomic classification.</title>
        <authorList>
            <person name="Goeker M."/>
        </authorList>
    </citation>
    <scope>NUCLEOTIDE SEQUENCE [LARGE SCALE GENOMIC DNA]</scope>
    <source>
        <strain evidence="2 3">DSM 104150</strain>
    </source>
</reference>
<dbReference type="PANTHER" id="PTHR35369:SF3">
    <property type="entry name" value="TRANSLESION DNA SYNTHESIS-ASSOCIATED PROTEIN IMUA"/>
    <property type="match status" value="1"/>
</dbReference>
<dbReference type="OrthoDB" id="9811176at2"/>
<keyword evidence="2" id="KW-0131">Cell cycle</keyword>
<evidence type="ECO:0000256" key="1">
    <source>
        <dbReference type="ARBA" id="ARBA00022763"/>
    </source>
</evidence>
<dbReference type="InterPro" id="IPR050356">
    <property type="entry name" value="SulA_CellDiv_inhibitor"/>
</dbReference>
<accession>A0A318EQ04</accession>
<keyword evidence="3" id="KW-1185">Reference proteome</keyword>